<name>A0AAE3XMC8_9BACT</name>
<accession>A0AAE3XMC8</accession>
<protein>
    <submittedName>
        <fullName evidence="1">Uncharacterized protein</fullName>
    </submittedName>
</protein>
<dbReference type="Proteomes" id="UP001185092">
    <property type="component" value="Unassembled WGS sequence"/>
</dbReference>
<organism evidence="1 2">
    <name type="scientific">Aureibacter tunicatorum</name>
    <dbReference type="NCBI Taxonomy" id="866807"/>
    <lineage>
        <taxon>Bacteria</taxon>
        <taxon>Pseudomonadati</taxon>
        <taxon>Bacteroidota</taxon>
        <taxon>Cytophagia</taxon>
        <taxon>Cytophagales</taxon>
        <taxon>Persicobacteraceae</taxon>
        <taxon>Aureibacter</taxon>
    </lineage>
</organism>
<comment type="caution">
    <text evidence="1">The sequence shown here is derived from an EMBL/GenBank/DDBJ whole genome shotgun (WGS) entry which is preliminary data.</text>
</comment>
<dbReference type="EMBL" id="JAVDQD010000002">
    <property type="protein sequence ID" value="MDR6238575.1"/>
    <property type="molecule type" value="Genomic_DNA"/>
</dbReference>
<evidence type="ECO:0000313" key="2">
    <source>
        <dbReference type="Proteomes" id="UP001185092"/>
    </source>
</evidence>
<proteinExistence type="predicted"/>
<keyword evidence="2" id="KW-1185">Reference proteome</keyword>
<reference evidence="1" key="1">
    <citation type="submission" date="2023-07" db="EMBL/GenBank/DDBJ databases">
        <title>Genomic Encyclopedia of Type Strains, Phase IV (KMG-IV): sequencing the most valuable type-strain genomes for metagenomic binning, comparative biology and taxonomic classification.</title>
        <authorList>
            <person name="Goeker M."/>
        </authorList>
    </citation>
    <scope>NUCLEOTIDE SEQUENCE</scope>
    <source>
        <strain evidence="1">DSM 26174</strain>
    </source>
</reference>
<gene>
    <name evidence="1" type="ORF">HNQ88_001612</name>
</gene>
<dbReference type="AlphaFoldDB" id="A0AAE3XMC8"/>
<sequence>MEKQEKLIKEWLYLPAFPAGSLSPMVAEVAFQFKT</sequence>
<evidence type="ECO:0000313" key="1">
    <source>
        <dbReference type="EMBL" id="MDR6238575.1"/>
    </source>
</evidence>